<evidence type="ECO:0000256" key="1">
    <source>
        <dbReference type="SAM" id="SignalP"/>
    </source>
</evidence>
<dbReference type="RefSeq" id="WP_135963996.1">
    <property type="nucleotide sequence ID" value="NZ_SRXT01000004.1"/>
</dbReference>
<evidence type="ECO:0008006" key="4">
    <source>
        <dbReference type="Google" id="ProtNLM"/>
    </source>
</evidence>
<dbReference type="InterPro" id="IPR018759">
    <property type="entry name" value="BBP2_2"/>
</dbReference>
<gene>
    <name evidence="2" type="ORF">E5A73_11680</name>
</gene>
<dbReference type="OrthoDB" id="7398962at2"/>
<keyword evidence="1" id="KW-0732">Signal</keyword>
<reference evidence="2 3" key="1">
    <citation type="submission" date="2019-04" db="EMBL/GenBank/DDBJ databases">
        <title>Sphingomonas psychrotolerans sp. nov., isolated from soil in the Tianshan Mountains, Xinjiang, China.</title>
        <authorList>
            <person name="Luo Y."/>
            <person name="Sheng H."/>
        </authorList>
    </citation>
    <scope>NUCLEOTIDE SEQUENCE [LARGE SCALE GENOMIC DNA]</scope>
    <source>
        <strain evidence="2 3">ZFGT-11</strain>
    </source>
</reference>
<organism evidence="2 3">
    <name type="scientific">Sphingomonas gei</name>
    <dbReference type="NCBI Taxonomy" id="1395960"/>
    <lineage>
        <taxon>Bacteria</taxon>
        <taxon>Pseudomonadati</taxon>
        <taxon>Pseudomonadota</taxon>
        <taxon>Alphaproteobacteria</taxon>
        <taxon>Sphingomonadales</taxon>
        <taxon>Sphingomonadaceae</taxon>
        <taxon>Sphingomonas</taxon>
    </lineage>
</organism>
<evidence type="ECO:0000313" key="2">
    <source>
        <dbReference type="EMBL" id="TGX53490.1"/>
    </source>
</evidence>
<name>A0A4S1XDF4_9SPHN</name>
<accession>A0A4S1XDF4</accession>
<keyword evidence="3" id="KW-1185">Reference proteome</keyword>
<dbReference type="Pfam" id="PF10082">
    <property type="entry name" value="BBP2_2"/>
    <property type="match status" value="1"/>
</dbReference>
<proteinExistence type="predicted"/>
<dbReference type="PROSITE" id="PS51257">
    <property type="entry name" value="PROKAR_LIPOPROTEIN"/>
    <property type="match status" value="1"/>
</dbReference>
<protein>
    <recommendedName>
        <fullName evidence="4">Outer membrane beta-barrel protein</fullName>
    </recommendedName>
</protein>
<comment type="caution">
    <text evidence="2">The sequence shown here is derived from an EMBL/GenBank/DDBJ whole genome shotgun (WGS) entry which is preliminary data.</text>
</comment>
<feature type="signal peptide" evidence="1">
    <location>
        <begin position="1"/>
        <end position="27"/>
    </location>
</feature>
<dbReference type="AlphaFoldDB" id="A0A4S1XDF4"/>
<feature type="chain" id="PRO_5020493078" description="Outer membrane beta-barrel protein" evidence="1">
    <location>
        <begin position="28"/>
        <end position="437"/>
    </location>
</feature>
<dbReference type="Proteomes" id="UP000306147">
    <property type="component" value="Unassembled WGS sequence"/>
</dbReference>
<dbReference type="EMBL" id="SRXT01000004">
    <property type="protein sequence ID" value="TGX53490.1"/>
    <property type="molecule type" value="Genomic_DNA"/>
</dbReference>
<evidence type="ECO:0000313" key="3">
    <source>
        <dbReference type="Proteomes" id="UP000306147"/>
    </source>
</evidence>
<sequence length="437" mass="48353">MTTAKTDARRRAAKSCAAMLASAASFAASCAAAQTAPVQSVTGRERTRLEDNSHQVGAFRVTPQIAVDASYDDNIYATDSDKRGDVYLTIHPQLDVKSTWSRNALNFTGYFDRDVHAKYTGEDVSEYGASLDGRYDISRQTRIYLGVDAARSAERRGSLSSFTQSAEPVRYNSFIANGAFEQDMGSLRLRGEGRFRRVTYEDALLANGTKIDQAFRAFDIYSGTAQASYDLNTLTSFVLRGTLEQRRYDLRPGDVGFDPLTAVDRSGDSTLVEVGVTREITNLLSGTVRLGYLSFRYPDPRLNDVNGVSYYANINWNITPLTTLRAIAQRRVDETTSPITAGNLRDEISVSADHELLRALILHADGRYAWINPSVADGVTSLIDNSSRETELGFGARYYIGRKLRLDADYTHQKRASDNPLLSYVSNIVTVGVSFMF</sequence>